<dbReference type="CDD" id="cd06260">
    <property type="entry name" value="DUF820-like"/>
    <property type="match status" value="1"/>
</dbReference>
<dbReference type="InterPro" id="IPR008538">
    <property type="entry name" value="Uma2"/>
</dbReference>
<accession>A0A1Z4MYU3</accession>
<dbReference type="PANTHER" id="PTHR34107:SF4">
    <property type="entry name" value="SLL1222 PROTEIN"/>
    <property type="match status" value="1"/>
</dbReference>
<organism evidence="2 3">
    <name type="scientific">Tolypothrix tenuis PCC 7101</name>
    <dbReference type="NCBI Taxonomy" id="231146"/>
    <lineage>
        <taxon>Bacteria</taxon>
        <taxon>Bacillati</taxon>
        <taxon>Cyanobacteriota</taxon>
        <taxon>Cyanophyceae</taxon>
        <taxon>Nostocales</taxon>
        <taxon>Tolypothrichaceae</taxon>
        <taxon>Tolypothrix</taxon>
    </lineage>
</organism>
<gene>
    <name evidence="2" type="ORF">NIES37_26040</name>
</gene>
<dbReference type="InterPro" id="IPR012296">
    <property type="entry name" value="Nuclease_put_TT1808"/>
</dbReference>
<dbReference type="RefSeq" id="WP_096576239.1">
    <property type="nucleotide sequence ID" value="NZ_CAWNJS010000001.1"/>
</dbReference>
<name>A0A1Z4MYU3_9CYAN</name>
<dbReference type="Pfam" id="PF05685">
    <property type="entry name" value="Uma2"/>
    <property type="match status" value="1"/>
</dbReference>
<protein>
    <recommendedName>
        <fullName evidence="1">Putative restriction endonuclease domain-containing protein</fullName>
    </recommendedName>
</protein>
<evidence type="ECO:0000313" key="2">
    <source>
        <dbReference type="EMBL" id="BAY98652.1"/>
    </source>
</evidence>
<dbReference type="EMBL" id="AP018248">
    <property type="protein sequence ID" value="BAY98652.1"/>
    <property type="molecule type" value="Genomic_DNA"/>
</dbReference>
<dbReference type="KEGG" id="ttq:NIES37_26040"/>
<reference evidence="2 3" key="1">
    <citation type="submission" date="2017-06" db="EMBL/GenBank/DDBJ databases">
        <title>Genome sequencing of cyanobaciteial culture collection at National Institute for Environmental Studies (NIES).</title>
        <authorList>
            <person name="Hirose Y."/>
            <person name="Shimura Y."/>
            <person name="Fujisawa T."/>
            <person name="Nakamura Y."/>
            <person name="Kawachi M."/>
        </authorList>
    </citation>
    <scope>NUCLEOTIDE SEQUENCE [LARGE SCALE GENOMIC DNA]</scope>
    <source>
        <strain evidence="2 3">NIES-37</strain>
    </source>
</reference>
<proteinExistence type="predicted"/>
<dbReference type="PANTHER" id="PTHR34107">
    <property type="entry name" value="SLL0198 PROTEIN-RELATED"/>
    <property type="match status" value="1"/>
</dbReference>
<dbReference type="SUPFAM" id="SSF52980">
    <property type="entry name" value="Restriction endonuclease-like"/>
    <property type="match status" value="1"/>
</dbReference>
<dbReference type="AlphaFoldDB" id="A0A1Z4MYU3"/>
<keyword evidence="3" id="KW-1185">Reference proteome</keyword>
<feature type="domain" description="Putative restriction endonuclease" evidence="1">
    <location>
        <begin position="15"/>
        <end position="184"/>
    </location>
</feature>
<evidence type="ECO:0000313" key="3">
    <source>
        <dbReference type="Proteomes" id="UP000218785"/>
    </source>
</evidence>
<sequence>MSQTIDERVHWTSADLELLPDNGNRYEIIDGELFVTRAPHWGHQKATANICAELRTWSISTGLGEAVPTPGIIFTDADNVIPDVVWISKERLAILLDSQGHLTGAPELVVEVLSSGTENERRDREVKLKLYASRGVQEYWILNWQLQQVEVYRREKAVLKLVATLLTTDELSSPLLPNFVCPVARLFV</sequence>
<dbReference type="Proteomes" id="UP000218785">
    <property type="component" value="Chromosome"/>
</dbReference>
<dbReference type="Gene3D" id="3.90.1570.10">
    <property type="entry name" value="tt1808, chain A"/>
    <property type="match status" value="1"/>
</dbReference>
<dbReference type="InterPro" id="IPR011335">
    <property type="entry name" value="Restrct_endonuc-II-like"/>
</dbReference>
<evidence type="ECO:0000259" key="1">
    <source>
        <dbReference type="Pfam" id="PF05685"/>
    </source>
</evidence>